<accession>A0A194Q7T3</accession>
<evidence type="ECO:0000313" key="3">
    <source>
        <dbReference type="Proteomes" id="UP000053268"/>
    </source>
</evidence>
<evidence type="ECO:0000256" key="1">
    <source>
        <dbReference type="SAM" id="MobiDB-lite"/>
    </source>
</evidence>
<reference evidence="4" key="2">
    <citation type="submission" date="2025-04" db="UniProtKB">
        <authorList>
            <consortium name="RefSeq"/>
        </authorList>
    </citation>
    <scope>IDENTIFICATION</scope>
</reference>
<keyword evidence="3" id="KW-1185">Reference proteome</keyword>
<dbReference type="RefSeq" id="XP_013178102.1">
    <property type="nucleotide sequence ID" value="XM_013322648.1"/>
</dbReference>
<organism evidence="2 3">
    <name type="scientific">Papilio xuthus</name>
    <name type="common">Asian swallowtail butterfly</name>
    <dbReference type="NCBI Taxonomy" id="66420"/>
    <lineage>
        <taxon>Eukaryota</taxon>
        <taxon>Metazoa</taxon>
        <taxon>Ecdysozoa</taxon>
        <taxon>Arthropoda</taxon>
        <taxon>Hexapoda</taxon>
        <taxon>Insecta</taxon>
        <taxon>Pterygota</taxon>
        <taxon>Neoptera</taxon>
        <taxon>Endopterygota</taxon>
        <taxon>Lepidoptera</taxon>
        <taxon>Glossata</taxon>
        <taxon>Ditrysia</taxon>
        <taxon>Papilionoidea</taxon>
        <taxon>Papilionidae</taxon>
        <taxon>Papilioninae</taxon>
        <taxon>Papilio</taxon>
    </lineage>
</organism>
<evidence type="ECO:0000313" key="4">
    <source>
        <dbReference type="RefSeq" id="XP_013178102.1"/>
    </source>
</evidence>
<evidence type="ECO:0000313" key="2">
    <source>
        <dbReference type="EMBL" id="KPJ01597.1"/>
    </source>
</evidence>
<dbReference type="AlphaFoldDB" id="A0A194Q7T3"/>
<gene>
    <name evidence="4" type="primary">LOC106125447</name>
    <name evidence="2" type="ORF">RR46_08634</name>
</gene>
<sequence>MTSERAIPHLRDIFSLNQQYDGKAYDDDDTNKKAARKKKEDYRTYTNGDVKTLERHLSMKKTIRKKIMRDLQQAFVEDPNEFKVENTSPEKLKAELSAEAVKIEKNVRKNDPTFLDMLRGETRGEETREEQPPAEKTSFWRRLTMKNKNKR</sequence>
<dbReference type="EMBL" id="KQ459324">
    <property type="protein sequence ID" value="KPJ01597.1"/>
    <property type="molecule type" value="Genomic_DNA"/>
</dbReference>
<dbReference type="GeneID" id="106125447"/>
<reference evidence="2 3" key="1">
    <citation type="journal article" date="2015" name="Nat. Commun.">
        <title>Outbred genome sequencing and CRISPR/Cas9 gene editing in butterflies.</title>
        <authorList>
            <person name="Li X."/>
            <person name="Fan D."/>
            <person name="Zhang W."/>
            <person name="Liu G."/>
            <person name="Zhang L."/>
            <person name="Zhao L."/>
            <person name="Fang X."/>
            <person name="Chen L."/>
            <person name="Dong Y."/>
            <person name="Chen Y."/>
            <person name="Ding Y."/>
            <person name="Zhao R."/>
            <person name="Feng M."/>
            <person name="Zhu Y."/>
            <person name="Feng Y."/>
            <person name="Jiang X."/>
            <person name="Zhu D."/>
            <person name="Xiang H."/>
            <person name="Feng X."/>
            <person name="Li S."/>
            <person name="Wang J."/>
            <person name="Zhang G."/>
            <person name="Kronforst M.R."/>
            <person name="Wang W."/>
        </authorList>
    </citation>
    <scope>NUCLEOTIDE SEQUENCE [LARGE SCALE GENOMIC DNA]</scope>
    <source>
        <strain evidence="2">Ya'a_city_454_Px</strain>
        <tissue evidence="2">Whole body</tissue>
    </source>
</reference>
<feature type="compositionally biased region" description="Basic and acidic residues" evidence="1">
    <location>
        <begin position="119"/>
        <end position="133"/>
    </location>
</feature>
<protein>
    <submittedName>
        <fullName evidence="4">Uncharacterized protein LOC106125447</fullName>
    </submittedName>
</protein>
<proteinExistence type="predicted"/>
<name>A0A194Q7T3_PAPXU</name>
<dbReference type="KEGG" id="pxu:106125447"/>
<dbReference type="OrthoDB" id="6417212at2759"/>
<dbReference type="Proteomes" id="UP000053268">
    <property type="component" value="Unassembled WGS sequence"/>
</dbReference>
<feature type="region of interest" description="Disordered" evidence="1">
    <location>
        <begin position="119"/>
        <end position="151"/>
    </location>
</feature>
<dbReference type="Proteomes" id="UP000694872">
    <property type="component" value="Unplaced"/>
</dbReference>